<sequence>MDDTGCTTLDTMPYNLLQLFFSLIGILVWSLLLIVHFSASAVFHRNFSVLFSCTIACFMSIFIAELPGLIRVLTQNDFEDYFFKDFFFAFPDVFYTAQLFLIPTLLIERVIATKKHTSYEEHGNSYFPFLIVVFLLQLVGVSLYIYFWRQYYFYDMYISLAIAAVNFMGASILRLKNRRMRSHSHRNGASDLSTKYQMNENVRALQIIIFYCTFEACFTMVDSLAMIIHKVDFMFSVRDCHAKQHEQFIYWRTAGFILQVALPITLILFHENYEQAFLRLFCRCLCTGGRKSNSKVKFQAQEGDVYFRDLDKQWARIASPSARPSLAKY</sequence>
<organism evidence="2 3">
    <name type="scientific">Pristionchus pacificus</name>
    <name type="common">Parasitic nematode worm</name>
    <dbReference type="NCBI Taxonomy" id="54126"/>
    <lineage>
        <taxon>Eukaryota</taxon>
        <taxon>Metazoa</taxon>
        <taxon>Ecdysozoa</taxon>
        <taxon>Nematoda</taxon>
        <taxon>Chromadorea</taxon>
        <taxon>Rhabditida</taxon>
        <taxon>Rhabditina</taxon>
        <taxon>Diplogasteromorpha</taxon>
        <taxon>Diplogasteroidea</taxon>
        <taxon>Neodiplogasteridae</taxon>
        <taxon>Pristionchus</taxon>
    </lineage>
</organism>
<dbReference type="PANTHER" id="PTHR47518">
    <property type="entry name" value="SERPENTINE RECEPTOR CLASS EPSILON-13-RELATED"/>
    <property type="match status" value="1"/>
</dbReference>
<keyword evidence="3" id="KW-1185">Reference proteome</keyword>
<dbReference type="Proteomes" id="UP000005239">
    <property type="component" value="Unassembled WGS sequence"/>
</dbReference>
<dbReference type="GO" id="GO:0016020">
    <property type="term" value="C:membrane"/>
    <property type="evidence" value="ECO:0007669"/>
    <property type="project" value="InterPro"/>
</dbReference>
<evidence type="ECO:0000313" key="2">
    <source>
        <dbReference type="EnsemblMetazoa" id="PPA04010.1"/>
    </source>
</evidence>
<dbReference type="Pfam" id="PF03125">
    <property type="entry name" value="Sre"/>
    <property type="match status" value="1"/>
</dbReference>
<dbReference type="EnsemblMetazoa" id="PPA04010.1">
    <property type="protein sequence ID" value="PPA04010.1"/>
    <property type="gene ID" value="WBGene00093564"/>
</dbReference>
<proteinExistence type="inferred from homology"/>
<protein>
    <submittedName>
        <fullName evidence="2">G protein-coupled receptor</fullName>
    </submittedName>
</protein>
<accession>A0A8R1U5G4</accession>
<dbReference type="GO" id="GO:0007606">
    <property type="term" value="P:sensory perception of chemical stimulus"/>
    <property type="evidence" value="ECO:0007669"/>
    <property type="project" value="InterPro"/>
</dbReference>
<accession>A0A2A6CED6</accession>
<name>A0A2A6CED6_PRIPA</name>
<evidence type="ECO:0000256" key="1">
    <source>
        <dbReference type="ARBA" id="ARBA00006803"/>
    </source>
</evidence>
<dbReference type="InterPro" id="IPR004151">
    <property type="entry name" value="7TM_GPCR_serpentine_rcpt_Sre"/>
</dbReference>
<gene>
    <name evidence="2" type="primary">WBGene00093564</name>
</gene>
<dbReference type="PANTHER" id="PTHR47518:SF9">
    <property type="entry name" value="SERPENTINE RECEPTOR, CLASS T"/>
    <property type="match status" value="1"/>
</dbReference>
<comment type="similarity">
    <text evidence="1">Belongs to the nematode receptor-like protein sre family.</text>
</comment>
<reference evidence="3" key="1">
    <citation type="journal article" date="2008" name="Nat. Genet.">
        <title>The Pristionchus pacificus genome provides a unique perspective on nematode lifestyle and parasitism.</title>
        <authorList>
            <person name="Dieterich C."/>
            <person name="Clifton S.W."/>
            <person name="Schuster L.N."/>
            <person name="Chinwalla A."/>
            <person name="Delehaunty K."/>
            <person name="Dinkelacker I."/>
            <person name="Fulton L."/>
            <person name="Fulton R."/>
            <person name="Godfrey J."/>
            <person name="Minx P."/>
            <person name="Mitreva M."/>
            <person name="Roeseler W."/>
            <person name="Tian H."/>
            <person name="Witte H."/>
            <person name="Yang S.P."/>
            <person name="Wilson R.K."/>
            <person name="Sommer R.J."/>
        </authorList>
    </citation>
    <scope>NUCLEOTIDE SEQUENCE [LARGE SCALE GENOMIC DNA]</scope>
    <source>
        <strain evidence="3">PS312</strain>
    </source>
</reference>
<reference evidence="2" key="2">
    <citation type="submission" date="2022-06" db="UniProtKB">
        <authorList>
            <consortium name="EnsemblMetazoa"/>
        </authorList>
    </citation>
    <scope>IDENTIFICATION</scope>
    <source>
        <strain evidence="2">PS312</strain>
    </source>
</reference>
<dbReference type="AlphaFoldDB" id="A0A2A6CED6"/>
<dbReference type="InterPro" id="IPR052854">
    <property type="entry name" value="Serpentine_rcpt_epsilon"/>
</dbReference>
<dbReference type="OrthoDB" id="5870860at2759"/>
<evidence type="ECO:0000313" key="3">
    <source>
        <dbReference type="Proteomes" id="UP000005239"/>
    </source>
</evidence>